<accession>A0ABU5IDV3</accession>
<organism evidence="2 3">
    <name type="scientific">Azohydromonas lata</name>
    <dbReference type="NCBI Taxonomy" id="45677"/>
    <lineage>
        <taxon>Bacteria</taxon>
        <taxon>Pseudomonadati</taxon>
        <taxon>Pseudomonadota</taxon>
        <taxon>Betaproteobacteria</taxon>
        <taxon>Burkholderiales</taxon>
        <taxon>Sphaerotilaceae</taxon>
        <taxon>Azohydromonas</taxon>
    </lineage>
</organism>
<protein>
    <submittedName>
        <fullName evidence="2">DUF2007 domain-containing protein</fullName>
    </submittedName>
</protein>
<evidence type="ECO:0000313" key="3">
    <source>
        <dbReference type="Proteomes" id="UP001293718"/>
    </source>
</evidence>
<proteinExistence type="predicted"/>
<evidence type="ECO:0000313" key="2">
    <source>
        <dbReference type="EMBL" id="MDZ5457147.1"/>
    </source>
</evidence>
<feature type="domain" description="DUF2007" evidence="1">
    <location>
        <begin position="1"/>
        <end position="67"/>
    </location>
</feature>
<evidence type="ECO:0000259" key="1">
    <source>
        <dbReference type="Pfam" id="PF09413"/>
    </source>
</evidence>
<comment type="caution">
    <text evidence="2">The sequence shown here is derived from an EMBL/GenBank/DDBJ whole genome shotgun (WGS) entry which is preliminary data.</text>
</comment>
<sequence>MRRLTTAPNLAIATLWAELLTQCGVDAQVQRAWAGSIAGEIPPDQALPEVWVMDDDRLEEARALLRAQQNLPAQHWRCAACGEQVDGPFGQCWNCGALRPQGDAL</sequence>
<name>A0ABU5IDV3_9BURK</name>
<dbReference type="RefSeq" id="WP_066339876.1">
    <property type="nucleotide sequence ID" value="NZ_JAXOJX010000015.1"/>
</dbReference>
<reference evidence="2 3" key="1">
    <citation type="submission" date="2023-11" db="EMBL/GenBank/DDBJ databases">
        <title>Draft genome of Azohydromonas lata strain H1 (DSM1123), a polyhydroxyalkanoate producer.</title>
        <authorList>
            <person name="Traversa D."/>
            <person name="D'Addabbo P."/>
            <person name="Pazzani C."/>
            <person name="Manzari C."/>
            <person name="Chiara M."/>
            <person name="Scrascia M."/>
        </authorList>
    </citation>
    <scope>NUCLEOTIDE SEQUENCE [LARGE SCALE GENOMIC DNA]</scope>
    <source>
        <strain evidence="2 3">H1</strain>
    </source>
</reference>
<dbReference type="Pfam" id="PF09413">
    <property type="entry name" value="DUF2007"/>
    <property type="match status" value="1"/>
</dbReference>
<dbReference type="InterPro" id="IPR018551">
    <property type="entry name" value="DUF2007"/>
</dbReference>
<keyword evidence="3" id="KW-1185">Reference proteome</keyword>
<dbReference type="Proteomes" id="UP001293718">
    <property type="component" value="Unassembled WGS sequence"/>
</dbReference>
<dbReference type="EMBL" id="JAXOJX010000015">
    <property type="protein sequence ID" value="MDZ5457147.1"/>
    <property type="molecule type" value="Genomic_DNA"/>
</dbReference>
<gene>
    <name evidence="2" type="ORF">SM757_11250</name>
</gene>